<feature type="compositionally biased region" description="Low complexity" evidence="1">
    <location>
        <begin position="182"/>
        <end position="220"/>
    </location>
</feature>
<organism evidence="2 3">
    <name type="scientific">Pristionchus entomophagus</name>
    <dbReference type="NCBI Taxonomy" id="358040"/>
    <lineage>
        <taxon>Eukaryota</taxon>
        <taxon>Metazoa</taxon>
        <taxon>Ecdysozoa</taxon>
        <taxon>Nematoda</taxon>
        <taxon>Chromadorea</taxon>
        <taxon>Rhabditida</taxon>
        <taxon>Rhabditina</taxon>
        <taxon>Diplogasteromorpha</taxon>
        <taxon>Diplogasteroidea</taxon>
        <taxon>Neodiplogasteridae</taxon>
        <taxon>Pristionchus</taxon>
    </lineage>
</organism>
<accession>A0AAV5T311</accession>
<reference evidence="2" key="1">
    <citation type="submission" date="2023-10" db="EMBL/GenBank/DDBJ databases">
        <title>Genome assembly of Pristionchus species.</title>
        <authorList>
            <person name="Yoshida K."/>
            <person name="Sommer R.J."/>
        </authorList>
    </citation>
    <scope>NUCLEOTIDE SEQUENCE</scope>
    <source>
        <strain evidence="2">RS0144</strain>
    </source>
</reference>
<evidence type="ECO:0000313" key="3">
    <source>
        <dbReference type="Proteomes" id="UP001432027"/>
    </source>
</evidence>
<keyword evidence="3" id="KW-1185">Reference proteome</keyword>
<feature type="compositionally biased region" description="Basic and acidic residues" evidence="1">
    <location>
        <begin position="149"/>
        <end position="162"/>
    </location>
</feature>
<feature type="non-terminal residue" evidence="2">
    <location>
        <position position="1"/>
    </location>
</feature>
<feature type="region of interest" description="Disordered" evidence="1">
    <location>
        <begin position="149"/>
        <end position="236"/>
    </location>
</feature>
<dbReference type="AlphaFoldDB" id="A0AAV5T311"/>
<feature type="non-terminal residue" evidence="2">
    <location>
        <position position="247"/>
    </location>
</feature>
<gene>
    <name evidence="2" type="ORF">PENTCL1PPCAC_11646</name>
</gene>
<evidence type="ECO:0000256" key="1">
    <source>
        <dbReference type="SAM" id="MobiDB-lite"/>
    </source>
</evidence>
<dbReference type="EMBL" id="BTSX01000003">
    <property type="protein sequence ID" value="GMS89470.1"/>
    <property type="molecule type" value="Genomic_DNA"/>
</dbReference>
<proteinExistence type="predicted"/>
<dbReference type="Proteomes" id="UP001432027">
    <property type="component" value="Unassembled WGS sequence"/>
</dbReference>
<feature type="compositionally biased region" description="Polar residues" evidence="1">
    <location>
        <begin position="221"/>
        <end position="234"/>
    </location>
</feature>
<comment type="caution">
    <text evidence="2">The sequence shown here is derived from an EMBL/GenBank/DDBJ whole genome shotgun (WGS) entry which is preliminary data.</text>
</comment>
<evidence type="ECO:0000313" key="2">
    <source>
        <dbReference type="EMBL" id="GMS89470.1"/>
    </source>
</evidence>
<sequence length="247" mass="27915">LELRIDLPENSYGASVRLRGEVKTRGRVQLYNEIDPSHVILITLAVLIRILPLTPREYHEATTQTTVKKTHRLVQTEMERRNATTWISPRADEIGMMKEEKEEERRREVAEIVENTIKRRLMMDDLPNQSVNLSEQVIEMRRSLRLLAKEDRNRREKDEDPPKPVATVPLTPPQSPRYTIRSSSSSSTASSSSTSTTIDSSSSSSTSSSTDISSSASISSQESIKPNLSPTSAYIHNLREKIIAEKK</sequence>
<protein>
    <submittedName>
        <fullName evidence="2">Uncharacterized protein</fullName>
    </submittedName>
</protein>
<name>A0AAV5T311_9BILA</name>